<reference evidence="1 2" key="1">
    <citation type="journal article" date="2016" name="Eur. J. Clin. Microbiol. Infect. Dis.">
        <title>Whole genome sequencing as a tool for phylogenetic analysis of clinical strains of Mitis group streptococci.</title>
        <authorList>
            <person name="Rasmussen L.H."/>
            <person name="Dargis R."/>
            <person name="Hojholt K."/>
            <person name="Christensen J.J."/>
            <person name="Skovgaard O."/>
            <person name="Justesen U.S."/>
            <person name="Rosenvinge F.S."/>
            <person name="Moser C."/>
            <person name="Lukjancenko O."/>
            <person name="Rasmussen S."/>
            <person name="Nielsen X.C."/>
        </authorList>
    </citation>
    <scope>NUCLEOTIDE SEQUENCE [LARGE SCALE GENOMIC DNA]</scope>
    <source>
        <strain evidence="1 2">RH_70047_11</strain>
    </source>
</reference>
<dbReference type="RefSeq" id="WP_050562299.1">
    <property type="nucleotide sequence ID" value="NZ_NCUY01000032.1"/>
</dbReference>
<dbReference type="Proteomes" id="UP000193326">
    <property type="component" value="Unassembled WGS sequence"/>
</dbReference>
<sequence>MKQNDLKMKIDKIKKLLLKNNIQIEQGLSDEEVRKNEKIYNVKFPQQWLEFYQNILPVSERFYNWRDFSVENIAAIKERLASPYNGILESIDEIVWDISWGLEPARVEEKNKKIRKMLESAPPLIPLYGHRFLPIFENKEMPVLSIVDLDIIYYGMDLYDYFEIEFGHKRLVSDSKKYKEVPFWTSNFY</sequence>
<dbReference type="OrthoDB" id="264195at2"/>
<dbReference type="AlphaFoldDB" id="A0A1X1IU58"/>
<gene>
    <name evidence="1" type="ORF">B7707_06840</name>
</gene>
<accession>A0A1X1IU58</accession>
<name>A0A1X1IU58_STROR</name>
<evidence type="ECO:0008006" key="3">
    <source>
        <dbReference type="Google" id="ProtNLM"/>
    </source>
</evidence>
<evidence type="ECO:0000313" key="1">
    <source>
        <dbReference type="EMBL" id="ORO76671.1"/>
    </source>
</evidence>
<protein>
    <recommendedName>
        <fullName evidence="3">SMI1/KNR4 family protein</fullName>
    </recommendedName>
</protein>
<dbReference type="PANTHER" id="PTHR32011:SF2">
    <property type="entry name" value="OS08G0472400 PROTEIN"/>
    <property type="match status" value="1"/>
</dbReference>
<evidence type="ECO:0000313" key="2">
    <source>
        <dbReference type="Proteomes" id="UP000193326"/>
    </source>
</evidence>
<dbReference type="PANTHER" id="PTHR32011">
    <property type="entry name" value="OS08G0472400 PROTEIN"/>
    <property type="match status" value="1"/>
</dbReference>
<dbReference type="InterPro" id="IPR037883">
    <property type="entry name" value="Knr4/Smi1-like_sf"/>
</dbReference>
<dbReference type="SUPFAM" id="SSF160631">
    <property type="entry name" value="SMI1/KNR4-like"/>
    <property type="match status" value="1"/>
</dbReference>
<dbReference type="EMBL" id="NCUY01000032">
    <property type="protein sequence ID" value="ORO76671.1"/>
    <property type="molecule type" value="Genomic_DNA"/>
</dbReference>
<proteinExistence type="predicted"/>
<organism evidence="1 2">
    <name type="scientific">Streptococcus oralis subsp. dentisani</name>
    <dbReference type="NCBI Taxonomy" id="1458253"/>
    <lineage>
        <taxon>Bacteria</taxon>
        <taxon>Bacillati</taxon>
        <taxon>Bacillota</taxon>
        <taxon>Bacilli</taxon>
        <taxon>Lactobacillales</taxon>
        <taxon>Streptococcaceae</taxon>
        <taxon>Streptococcus</taxon>
    </lineage>
</organism>
<comment type="caution">
    <text evidence="1">The sequence shown here is derived from an EMBL/GenBank/DDBJ whole genome shotgun (WGS) entry which is preliminary data.</text>
</comment>